<organism evidence="1">
    <name type="scientific">marine metagenome</name>
    <dbReference type="NCBI Taxonomy" id="408172"/>
    <lineage>
        <taxon>unclassified sequences</taxon>
        <taxon>metagenomes</taxon>
        <taxon>ecological metagenomes</taxon>
    </lineage>
</organism>
<accession>A0A383DGF0</accession>
<evidence type="ECO:0000313" key="1">
    <source>
        <dbReference type="EMBL" id="SVE43404.1"/>
    </source>
</evidence>
<protein>
    <submittedName>
        <fullName evidence="1">Uncharacterized protein</fullName>
    </submittedName>
</protein>
<proteinExistence type="predicted"/>
<dbReference type="EMBL" id="UINC01217000">
    <property type="protein sequence ID" value="SVE43404.1"/>
    <property type="molecule type" value="Genomic_DNA"/>
</dbReference>
<feature type="non-terminal residue" evidence="1">
    <location>
        <position position="1"/>
    </location>
</feature>
<sequence>VSWRKLFFNGNNFSVKRIQKNEVMEEKNILT</sequence>
<name>A0A383DGF0_9ZZZZ</name>
<reference evidence="1" key="1">
    <citation type="submission" date="2018-05" db="EMBL/GenBank/DDBJ databases">
        <authorList>
            <person name="Lanie J.A."/>
            <person name="Ng W.-L."/>
            <person name="Kazmierczak K.M."/>
            <person name="Andrzejewski T.M."/>
            <person name="Davidsen T.M."/>
            <person name="Wayne K.J."/>
            <person name="Tettelin H."/>
            <person name="Glass J.I."/>
            <person name="Rusch D."/>
            <person name="Podicherti R."/>
            <person name="Tsui H.-C.T."/>
            <person name="Winkler M.E."/>
        </authorList>
    </citation>
    <scope>NUCLEOTIDE SEQUENCE</scope>
</reference>
<dbReference type="AlphaFoldDB" id="A0A383DGF0"/>
<gene>
    <name evidence="1" type="ORF">METZ01_LOCUS496258</name>
</gene>